<name>A0ABN8PM47_9CNID</name>
<proteinExistence type="predicted"/>
<gene>
    <name evidence="1" type="ORF">PLOB_00043977</name>
</gene>
<comment type="caution">
    <text evidence="1">The sequence shown here is derived from an EMBL/GenBank/DDBJ whole genome shotgun (WGS) entry which is preliminary data.</text>
</comment>
<reference evidence="1 2" key="1">
    <citation type="submission" date="2022-05" db="EMBL/GenBank/DDBJ databases">
        <authorList>
            <consortium name="Genoscope - CEA"/>
            <person name="William W."/>
        </authorList>
    </citation>
    <scope>NUCLEOTIDE SEQUENCE [LARGE SCALE GENOMIC DNA]</scope>
</reference>
<keyword evidence="2" id="KW-1185">Reference proteome</keyword>
<protein>
    <submittedName>
        <fullName evidence="1">Uncharacterized protein</fullName>
    </submittedName>
</protein>
<dbReference type="Proteomes" id="UP001159405">
    <property type="component" value="Unassembled WGS sequence"/>
</dbReference>
<sequence>MSEKKSLRKFTKHTAFVPEVTYKPVEGEAKGLADVRNIIVVQNDSDTYKVKVYNVESEIKMFPLIPDSVNCDPGVQKPTGDMWTPWCDNQQALEEGHYIRITLSKKFEDDHVYQLFQSGRNVYKTVNMHYSDCAHIEGDYDIKKGEYKLIITGSSVDEVKFTFDRYE</sequence>
<organism evidence="1 2">
    <name type="scientific">Porites lobata</name>
    <dbReference type="NCBI Taxonomy" id="104759"/>
    <lineage>
        <taxon>Eukaryota</taxon>
        <taxon>Metazoa</taxon>
        <taxon>Cnidaria</taxon>
        <taxon>Anthozoa</taxon>
        <taxon>Hexacorallia</taxon>
        <taxon>Scleractinia</taxon>
        <taxon>Fungiina</taxon>
        <taxon>Poritidae</taxon>
        <taxon>Porites</taxon>
    </lineage>
</organism>
<dbReference type="EMBL" id="CALNXK010000073">
    <property type="protein sequence ID" value="CAH3144454.1"/>
    <property type="molecule type" value="Genomic_DNA"/>
</dbReference>
<evidence type="ECO:0000313" key="2">
    <source>
        <dbReference type="Proteomes" id="UP001159405"/>
    </source>
</evidence>
<accession>A0ABN8PM47</accession>
<evidence type="ECO:0000313" key="1">
    <source>
        <dbReference type="EMBL" id="CAH3144454.1"/>
    </source>
</evidence>